<name>E8KFI4_9PAST</name>
<keyword evidence="2" id="KW-1185">Reference proteome</keyword>
<organism evidence="1 2">
    <name type="scientific">Actinobacillus ureae ATCC 25976</name>
    <dbReference type="NCBI Taxonomy" id="887324"/>
    <lineage>
        <taxon>Bacteria</taxon>
        <taxon>Pseudomonadati</taxon>
        <taxon>Pseudomonadota</taxon>
        <taxon>Gammaproteobacteria</taxon>
        <taxon>Pasteurellales</taxon>
        <taxon>Pasteurellaceae</taxon>
        <taxon>Actinobacillus</taxon>
    </lineage>
</organism>
<proteinExistence type="predicted"/>
<protein>
    <submittedName>
        <fullName evidence="1">Uncharacterized protein</fullName>
    </submittedName>
</protein>
<dbReference type="HOGENOM" id="CLU_1438280_0_0_6"/>
<dbReference type="AlphaFoldDB" id="E8KFI4"/>
<comment type="caution">
    <text evidence="1">The sequence shown here is derived from an EMBL/GenBank/DDBJ whole genome shotgun (WGS) entry which is preliminary data.</text>
</comment>
<sequence>MEINNSVLSLNESDTPKAERAFAKIYQGNLSIRDSQLNVENAIESFFEVTSGTNININIENTVGKSNTSTFLDISGGSKVNVELVNSQFSGGISGAWDLFEEKEQFDLDLMLTNSNLSSKVLFHNSQLLPYSRSTTKYLIENINLVAKNSNLSGVGRLLKNEEGNYDDIFNVTLETSNWNLNGYLPKF</sequence>
<dbReference type="Proteomes" id="UP000005467">
    <property type="component" value="Unassembled WGS sequence"/>
</dbReference>
<evidence type="ECO:0000313" key="2">
    <source>
        <dbReference type="Proteomes" id="UP000005467"/>
    </source>
</evidence>
<evidence type="ECO:0000313" key="1">
    <source>
        <dbReference type="EMBL" id="EFX92319.1"/>
    </source>
</evidence>
<dbReference type="RefSeq" id="WP_005622053.1">
    <property type="nucleotide sequence ID" value="NZ_GL831080.1"/>
</dbReference>
<dbReference type="EMBL" id="AEVG01000043">
    <property type="protein sequence ID" value="EFX92319.1"/>
    <property type="molecule type" value="Genomic_DNA"/>
</dbReference>
<gene>
    <name evidence="1" type="ORF">HMPREF0027_0601</name>
</gene>
<reference evidence="1 2" key="1">
    <citation type="submission" date="2011-01" db="EMBL/GenBank/DDBJ databases">
        <authorList>
            <person name="Muzny D."/>
            <person name="Qin X."/>
            <person name="Deng J."/>
            <person name="Jiang H."/>
            <person name="Liu Y."/>
            <person name="Qu J."/>
            <person name="Song X.-Z."/>
            <person name="Zhang L."/>
            <person name="Thornton R."/>
            <person name="Coyle M."/>
            <person name="Francisco L."/>
            <person name="Jackson L."/>
            <person name="Javaid M."/>
            <person name="Korchina V."/>
            <person name="Kovar C."/>
            <person name="Mata R."/>
            <person name="Mathew T."/>
            <person name="Ngo R."/>
            <person name="Nguyen L."/>
            <person name="Nguyen N."/>
            <person name="Okwuonu G."/>
            <person name="Ongeri F."/>
            <person name="Pham C."/>
            <person name="Simmons D."/>
            <person name="Wilczek-Boney K."/>
            <person name="Hale W."/>
            <person name="Jakkamsetti A."/>
            <person name="Pham P."/>
            <person name="Ruth R."/>
            <person name="San Lucas F."/>
            <person name="Warren J."/>
            <person name="Zhang J."/>
            <person name="Zhao Z."/>
            <person name="Zhou C."/>
            <person name="Zhu D."/>
            <person name="Lee S."/>
            <person name="Bess C."/>
            <person name="Blankenburg K."/>
            <person name="Forbes L."/>
            <person name="Fu Q."/>
            <person name="Gubbala S."/>
            <person name="Hirani K."/>
            <person name="Jayaseelan J.C."/>
            <person name="Lara F."/>
            <person name="Munidasa M."/>
            <person name="Palculict T."/>
            <person name="Patil S."/>
            <person name="Pu L.-L."/>
            <person name="Saada N."/>
            <person name="Tang L."/>
            <person name="Weissenberger G."/>
            <person name="Zhu Y."/>
            <person name="Hemphill L."/>
            <person name="Shang Y."/>
            <person name="Youmans B."/>
            <person name="Ayvaz T."/>
            <person name="Ross M."/>
            <person name="Santibanez J."/>
            <person name="Aqrawi P."/>
            <person name="Gross S."/>
            <person name="Joshi V."/>
            <person name="Fowler G."/>
            <person name="Nazareth L."/>
            <person name="Reid J."/>
            <person name="Worley K."/>
            <person name="Petrosino J."/>
            <person name="Highlander S."/>
            <person name="Gibbs R."/>
        </authorList>
    </citation>
    <scope>NUCLEOTIDE SEQUENCE [LARGE SCALE GENOMIC DNA]</scope>
    <source>
        <strain evidence="1 2">ATCC 25976</strain>
    </source>
</reference>
<accession>E8KFI4</accession>